<evidence type="ECO:0000256" key="1">
    <source>
        <dbReference type="SAM" id="MobiDB-lite"/>
    </source>
</evidence>
<dbReference type="AlphaFoldDB" id="A0A7C8JZN5"/>
<reference evidence="3 4" key="1">
    <citation type="submission" date="2019-06" db="EMBL/GenBank/DDBJ databases">
        <authorList>
            <person name="Palmer J.M."/>
        </authorList>
    </citation>
    <scope>NUCLEOTIDE SEQUENCE [LARGE SCALE GENOMIC DNA]</scope>
    <source>
        <strain evidence="3 4">TWF703</strain>
    </source>
</reference>
<accession>A0A7C8JZN5</accession>
<evidence type="ECO:0000256" key="2">
    <source>
        <dbReference type="SAM" id="Phobius"/>
    </source>
</evidence>
<dbReference type="Gene3D" id="3.50.50.60">
    <property type="entry name" value="FAD/NAD(P)-binding domain"/>
    <property type="match status" value="1"/>
</dbReference>
<feature type="transmembrane region" description="Helical" evidence="2">
    <location>
        <begin position="169"/>
        <end position="190"/>
    </location>
</feature>
<keyword evidence="2" id="KW-0812">Transmembrane</keyword>
<feature type="region of interest" description="Disordered" evidence="1">
    <location>
        <begin position="482"/>
        <end position="506"/>
    </location>
</feature>
<feature type="region of interest" description="Disordered" evidence="1">
    <location>
        <begin position="438"/>
        <end position="460"/>
    </location>
</feature>
<evidence type="ECO:0000313" key="3">
    <source>
        <dbReference type="EMBL" id="KAF3142138.1"/>
    </source>
</evidence>
<dbReference type="Proteomes" id="UP000480548">
    <property type="component" value="Unassembled WGS sequence"/>
</dbReference>
<name>A0A7C8JZN5_ORBOL</name>
<comment type="caution">
    <text evidence="3">The sequence shown here is derived from an EMBL/GenBank/DDBJ whole genome shotgun (WGS) entry which is preliminary data.</text>
</comment>
<dbReference type="SUPFAM" id="SSF51905">
    <property type="entry name" value="FAD/NAD(P)-binding domain"/>
    <property type="match status" value="1"/>
</dbReference>
<keyword evidence="2" id="KW-0472">Membrane</keyword>
<evidence type="ECO:0000313" key="4">
    <source>
        <dbReference type="Proteomes" id="UP000480548"/>
    </source>
</evidence>
<dbReference type="Pfam" id="PF13450">
    <property type="entry name" value="NAD_binding_8"/>
    <property type="match status" value="1"/>
</dbReference>
<feature type="region of interest" description="Disordered" evidence="1">
    <location>
        <begin position="257"/>
        <end position="309"/>
    </location>
</feature>
<keyword evidence="2" id="KW-1133">Transmembrane helix</keyword>
<protein>
    <submittedName>
        <fullName evidence="3">Uncharacterized protein</fullName>
    </submittedName>
</protein>
<organism evidence="3 4">
    <name type="scientific">Orbilia oligospora</name>
    <name type="common">Nematode-trapping fungus</name>
    <name type="synonym">Arthrobotrys oligospora</name>
    <dbReference type="NCBI Taxonomy" id="2813651"/>
    <lineage>
        <taxon>Eukaryota</taxon>
        <taxon>Fungi</taxon>
        <taxon>Dikarya</taxon>
        <taxon>Ascomycota</taxon>
        <taxon>Pezizomycotina</taxon>
        <taxon>Orbiliomycetes</taxon>
        <taxon>Orbiliales</taxon>
        <taxon>Orbiliaceae</taxon>
        <taxon>Orbilia</taxon>
    </lineage>
</organism>
<dbReference type="EMBL" id="WIQZ01000012">
    <property type="protein sequence ID" value="KAF3142138.1"/>
    <property type="molecule type" value="Genomic_DNA"/>
</dbReference>
<dbReference type="InterPro" id="IPR021709">
    <property type="entry name" value="DUF3292"/>
</dbReference>
<dbReference type="PANTHER" id="PTHR38694">
    <property type="entry name" value="CONSERVED EXPRESSED PROTEIN"/>
    <property type="match status" value="1"/>
</dbReference>
<dbReference type="InterPro" id="IPR036188">
    <property type="entry name" value="FAD/NAD-bd_sf"/>
</dbReference>
<dbReference type="Pfam" id="PF11696">
    <property type="entry name" value="DUF3292"/>
    <property type="match status" value="1"/>
</dbReference>
<feature type="region of interest" description="Disordered" evidence="1">
    <location>
        <begin position="1"/>
        <end position="40"/>
    </location>
</feature>
<dbReference type="PANTHER" id="PTHR38694:SF1">
    <property type="entry name" value="PEROXIN DOMAIN-CONTAINING PROTEIN"/>
    <property type="match status" value="1"/>
</dbReference>
<gene>
    <name evidence="3" type="ORF">TWF703_001361</name>
</gene>
<proteinExistence type="predicted"/>
<sequence>MSTTEDADPVSTHASSIIPLPATSPAQKYGSANAPSDSHALAAADQDVKGAAQFDHDHKEVKDLGWNDPTDQIPKPLVGGLSNDDLWTLIRRFNKQIYHVKAMPRAPPGGLDLNIADDDEFSPDKFRSTLERLYMTVIVGVIAGSKHIARLRSWNERKRTGAFCAVYFLAWLLDLVVPLLVGFLITLIAFPKSRRYLFPPTPLALVDASTGKLQEPPAGVLASKGSLTGAPEKHEGEAIEQEASNFVSSIAAIGINSATGQHPENPKQDEEGTIDTKVPDPSSVAIKATEAKDKAAGGTGKKHDKTKEPMQNAMWSKMRPVMHGIESISDTWERFGNALSPTPPFPQNAPRTRLAAILVPILLGSLFVNSYMIIKGAGFGFGFTFFGQPVIDRGVKLLNRKFPHWQKLLELRKRSTILKGIPTNAQLTITLLRIGEANKAPIPPPPRSDSAPSSGAITPHSEYDHAELSEGLDATQEELARAIRPSTPPHVTKPAAEKPEKKKASSKVLGFFKSTTKTGVATALSTDKIKAQVGSEHAKQRLGILPKEKEIPPMGPVDFPARMHGKKGSIYITTSAVTPCVSFAFKSKSDQVKEIMSSDNGEKQTVATTSGEALEGPDLKPVWTVAINEIKEVRKLGGLGWKGKLIVGWALEKTVTDGLEIIDRRGNKYVATAITLREELFNRLIVGYSITMAPKKILVVGAGAAGMSCAHHLSNHPDLFEVTVLESTSSCGGQAFSIPLDESRHGASWLNQGVQGGSHIFRHTFSMFRSQGYDVHPVNLQISFGKGRHFWTNVFPTVFHEEHEKDIKKFRKVLKIIKWFSLIFVFVPIKVLLKLFGFSKEFGEYMIMPSLALFLGTGNATPEVNSVILERLYGSPTVGMWYDPETADKSKKKEGVLSGNNPDMVVFPNLSEFYETWRKSLVGRRVNIRLNTEVVKILERGKKGVKVLVRRKEGKSSIGGEETVEEYDELVFACLADTAKRILGKQATWRERFILGNTKWSDDVTVTHWDSSYMEKHYTNHFDEEQVTTASKTGRDDSVRIAQGKEFSPMYYIKPYDQEPDKLEMISIPLSYKILVFRGS</sequence>